<feature type="domain" description="DUF4709" evidence="3">
    <location>
        <begin position="33"/>
        <end position="141"/>
    </location>
</feature>
<evidence type="ECO:0000313" key="5">
    <source>
        <dbReference type="RefSeq" id="XP_006825568.1"/>
    </source>
</evidence>
<protein>
    <submittedName>
        <fullName evidence="5">Calponin homology domain-containing protein DDB_G0272472-like</fullName>
    </submittedName>
</protein>
<feature type="coiled-coil region" evidence="1">
    <location>
        <begin position="151"/>
        <end position="184"/>
    </location>
</feature>
<evidence type="ECO:0000256" key="2">
    <source>
        <dbReference type="SAM" id="MobiDB-lite"/>
    </source>
</evidence>
<dbReference type="InterPro" id="IPR031651">
    <property type="entry name" value="DUF4709"/>
</dbReference>
<evidence type="ECO:0000313" key="4">
    <source>
        <dbReference type="Proteomes" id="UP000694865"/>
    </source>
</evidence>
<dbReference type="PANTHER" id="PTHR22382:SF7">
    <property type="entry name" value="RIKEN CDNA 4921504E06 GENE"/>
    <property type="match status" value="1"/>
</dbReference>
<proteinExistence type="predicted"/>
<sequence length="355" mass="41395">MADVLTFQELAALALEDSILARIETSSEDDYYRPSIADQQKVGFFSQDRATQTTHSEIVDLKEMTDILIKLRSDAKTLKRELSLAKQVMQAEYENKLQEKALDLYCRVNERIDDVERMHDERVGVVRRSFRQQLADALVKVNNDWKRHYGLKMKEEQKKEKSKKNEAAEEIKDLQMQIQQQDSVIHMLKMQLQQYTGQQQQQQQDDSVSSRSASSLPEVQELKTELDKMYSKIGHLEDALDTKEEITEQLNNEISQLHQELEKERVTINQLMAEKQELSASAEQDKAAIRRQLEKQRLELEREMHDKLSKAKDDVLNLAKNQAEELQKREEEKNKLLIEQKKAAESLMAKVESSF</sequence>
<dbReference type="Pfam" id="PF15821">
    <property type="entry name" value="DUF4709"/>
    <property type="match status" value="1"/>
</dbReference>
<evidence type="ECO:0000256" key="1">
    <source>
        <dbReference type="SAM" id="Coils"/>
    </source>
</evidence>
<dbReference type="RefSeq" id="XP_006825568.1">
    <property type="nucleotide sequence ID" value="XM_006825505.1"/>
</dbReference>
<dbReference type="Proteomes" id="UP000694865">
    <property type="component" value="Unplaced"/>
</dbReference>
<feature type="coiled-coil region" evidence="1">
    <location>
        <begin position="61"/>
        <end position="99"/>
    </location>
</feature>
<reference evidence="5" key="1">
    <citation type="submission" date="2025-08" db="UniProtKB">
        <authorList>
            <consortium name="RefSeq"/>
        </authorList>
    </citation>
    <scope>IDENTIFICATION</scope>
    <source>
        <tissue evidence="5">Testes</tissue>
    </source>
</reference>
<dbReference type="PANTHER" id="PTHR22382">
    <property type="entry name" value="RIKEN CDNA 4921504E06 GENE"/>
    <property type="match status" value="1"/>
</dbReference>
<organism evidence="4 5">
    <name type="scientific">Saccoglossus kowalevskii</name>
    <name type="common">Acorn worm</name>
    <dbReference type="NCBI Taxonomy" id="10224"/>
    <lineage>
        <taxon>Eukaryota</taxon>
        <taxon>Metazoa</taxon>
        <taxon>Hemichordata</taxon>
        <taxon>Enteropneusta</taxon>
        <taxon>Harrimaniidae</taxon>
        <taxon>Saccoglossus</taxon>
    </lineage>
</organism>
<keyword evidence="1" id="KW-0175">Coiled coil</keyword>
<accession>A0ABM0MZX7</accession>
<name>A0ABM0MZX7_SACKO</name>
<feature type="coiled-coil region" evidence="1">
    <location>
        <begin position="219"/>
        <end position="347"/>
    </location>
</feature>
<feature type="compositionally biased region" description="Low complexity" evidence="2">
    <location>
        <begin position="196"/>
        <end position="215"/>
    </location>
</feature>
<feature type="region of interest" description="Disordered" evidence="2">
    <location>
        <begin position="196"/>
        <end position="219"/>
    </location>
</feature>
<dbReference type="InterPro" id="IPR040119">
    <property type="entry name" value="C10orf67-like"/>
</dbReference>
<dbReference type="GeneID" id="100374658"/>
<evidence type="ECO:0000259" key="3">
    <source>
        <dbReference type="Pfam" id="PF15821"/>
    </source>
</evidence>
<gene>
    <name evidence="5" type="primary">LOC100374658</name>
</gene>
<keyword evidence="4" id="KW-1185">Reference proteome</keyword>